<evidence type="ECO:0000313" key="1">
    <source>
        <dbReference type="EMBL" id="CAG8838573.1"/>
    </source>
</evidence>
<dbReference type="EMBL" id="CAJVQC010120965">
    <property type="protein sequence ID" value="CAG8838573.1"/>
    <property type="molecule type" value="Genomic_DNA"/>
</dbReference>
<sequence length="234" mass="26062">TEISKPSTEIRRPSTENKDKLTLMLVKKDQELSFYEKKYFQCSIGDDLGKIGTEFMIKANRDVVRYKATRQEILHAKERAKKHISLGTMTYGTGVSVGIVAALAGIGEISSEASVIIGAGASICPVLTIIAGVATIGLGIWGGTMLWKRGNLILEEPKIREKLNQIMVNALAAHDKKKYKEFLEALSESYEDDDRLVKFEKRRIIISPEHIIDKLIKHGFRSDGIAYLLNLIGE</sequence>
<reference evidence="1" key="1">
    <citation type="submission" date="2021-06" db="EMBL/GenBank/DDBJ databases">
        <authorList>
            <person name="Kallberg Y."/>
            <person name="Tangrot J."/>
            <person name="Rosling A."/>
        </authorList>
    </citation>
    <scope>NUCLEOTIDE SEQUENCE</scope>
    <source>
        <strain evidence="1">MA461A</strain>
    </source>
</reference>
<feature type="non-terminal residue" evidence="1">
    <location>
        <position position="1"/>
    </location>
</feature>
<comment type="caution">
    <text evidence="1">The sequence shown here is derived from an EMBL/GenBank/DDBJ whole genome shotgun (WGS) entry which is preliminary data.</text>
</comment>
<keyword evidence="2" id="KW-1185">Reference proteome</keyword>
<feature type="non-terminal residue" evidence="1">
    <location>
        <position position="234"/>
    </location>
</feature>
<proteinExistence type="predicted"/>
<organism evidence="1 2">
    <name type="scientific">Racocetra persica</name>
    <dbReference type="NCBI Taxonomy" id="160502"/>
    <lineage>
        <taxon>Eukaryota</taxon>
        <taxon>Fungi</taxon>
        <taxon>Fungi incertae sedis</taxon>
        <taxon>Mucoromycota</taxon>
        <taxon>Glomeromycotina</taxon>
        <taxon>Glomeromycetes</taxon>
        <taxon>Diversisporales</taxon>
        <taxon>Gigasporaceae</taxon>
        <taxon>Racocetra</taxon>
    </lineage>
</organism>
<evidence type="ECO:0000313" key="2">
    <source>
        <dbReference type="Proteomes" id="UP000789920"/>
    </source>
</evidence>
<accession>A0ACA9SFT7</accession>
<name>A0ACA9SFT7_9GLOM</name>
<gene>
    <name evidence="1" type="ORF">RPERSI_LOCUS30723</name>
</gene>
<protein>
    <submittedName>
        <fullName evidence="1">22425_t:CDS:1</fullName>
    </submittedName>
</protein>
<dbReference type="Proteomes" id="UP000789920">
    <property type="component" value="Unassembled WGS sequence"/>
</dbReference>